<keyword evidence="2 8" id="KW-0436">Ligase</keyword>
<evidence type="ECO:0000256" key="1">
    <source>
        <dbReference type="ARBA" id="ARBA00008226"/>
    </source>
</evidence>
<keyword evidence="8" id="KW-0963">Cytoplasm</keyword>
<protein>
    <recommendedName>
        <fullName evidence="8">Glycine--tRNA ligase beta subunit</fullName>
        <ecNumber evidence="8">6.1.1.14</ecNumber>
    </recommendedName>
    <alternativeName>
        <fullName evidence="8">Glycyl-tRNA synthetase beta subunit</fullName>
        <shortName evidence="8">GlyRS</shortName>
    </alternativeName>
</protein>
<keyword evidence="3 8" id="KW-0547">Nucleotide-binding</keyword>
<dbReference type="PROSITE" id="PS50861">
    <property type="entry name" value="AA_TRNA_LIGASE_II_GLYAB"/>
    <property type="match status" value="1"/>
</dbReference>
<dbReference type="RefSeq" id="WP_078424438.1">
    <property type="nucleotide sequence ID" value="NZ_CP017258.1"/>
</dbReference>
<accession>A0A1S6U747</accession>
<evidence type="ECO:0000256" key="2">
    <source>
        <dbReference type="ARBA" id="ARBA00022598"/>
    </source>
</evidence>
<comment type="catalytic activity">
    <reaction evidence="7 8">
        <text>tRNA(Gly) + glycine + ATP = glycyl-tRNA(Gly) + AMP + diphosphate</text>
        <dbReference type="Rhea" id="RHEA:16013"/>
        <dbReference type="Rhea" id="RHEA-COMP:9664"/>
        <dbReference type="Rhea" id="RHEA-COMP:9683"/>
        <dbReference type="ChEBI" id="CHEBI:30616"/>
        <dbReference type="ChEBI" id="CHEBI:33019"/>
        <dbReference type="ChEBI" id="CHEBI:57305"/>
        <dbReference type="ChEBI" id="CHEBI:78442"/>
        <dbReference type="ChEBI" id="CHEBI:78522"/>
        <dbReference type="ChEBI" id="CHEBI:456215"/>
        <dbReference type="EC" id="6.1.1.14"/>
    </reaction>
</comment>
<sequence length="675" mass="78365">MNKELLIEIGVEELPAIPFLKELPNIKTKWQKVLDEYNLKSEFDFFYTPRRLVLSHKNFKQKQDDSDVEFIGAPKHIAIKDGKFTPAAISFAKKCEIQESELSFKDINGKEVLYYQKQVSGKDVKEILPDMIEKFLLSLNFGKSMRWGNGEFEFIRPIRSFLVFLGNESLEFTKFGVKSENSTYPHRNISYDKIKIENINQYFENSTQRGVILSQHERESIIRKQFETIEKENNINIEIDEDLLKEVVAITEYPTALLGQFESEFLDIPKEVIITSMKENQRYFPVFKNSKLENKFIVVSNSLNEEKSLIIKGNEKVLRARLSDAMFFWKSDLQAPFTPDKLKNITYLKELGTLYDKELREEKIAKILAEKYKNRLAKEVGNNYIEKISRAVMLSKADLTSSMVYEFTELQGIMGHYYAEKKGEDKDIVIAIKEQYLPDGENADCPSTLFSSIVALSHKLDSLVGLFSVGKIPTGTKDPYALRRAANGVIKIILNEGLEFDISEILNEIAKNYNNFDVSVLENFILDRLYTFFDANSSIIKSCIDSKNRDIVKLYNAIQALHIISNEPNFKDNFSTFKRLSNIIKDTKIQDVKEELFENKYEKNLNDKFKALNSNEEKYKERLRELFGLKQEIDEFFENVMINTDDEKIKNNRIALIGQIYLAFKKIADIKEISF</sequence>
<dbReference type="GO" id="GO:0005524">
    <property type="term" value="F:ATP binding"/>
    <property type="evidence" value="ECO:0007669"/>
    <property type="project" value="UniProtKB-UniRule"/>
</dbReference>
<name>A0A1S6U747_9BACT</name>
<proteinExistence type="inferred from homology"/>
<dbReference type="HAMAP" id="MF_00255">
    <property type="entry name" value="Gly_tRNA_synth_beta"/>
    <property type="match status" value="1"/>
</dbReference>
<keyword evidence="10" id="KW-1185">Reference proteome</keyword>
<reference evidence="10" key="1">
    <citation type="submission" date="2016-09" db="EMBL/GenBank/DDBJ databases">
        <title>Comparative genomics of the Campylobacter concisus group.</title>
        <authorList>
            <person name="Miller W.G."/>
            <person name="Yee E."/>
            <person name="Chapman M.H."/>
            <person name="Huynh S."/>
            <person name="Bono J.L."/>
            <person name="On S.L.W."/>
            <person name="StLeger J."/>
            <person name="Foster G."/>
            <person name="Parker C.T."/>
        </authorList>
    </citation>
    <scope>NUCLEOTIDE SEQUENCE [LARGE SCALE GENOMIC DNA]</scope>
    <source>
        <strain evidence="10">RM18021</strain>
    </source>
</reference>
<evidence type="ECO:0000256" key="3">
    <source>
        <dbReference type="ARBA" id="ARBA00022741"/>
    </source>
</evidence>
<dbReference type="GO" id="GO:0005829">
    <property type="term" value="C:cytosol"/>
    <property type="evidence" value="ECO:0007669"/>
    <property type="project" value="TreeGrafter"/>
</dbReference>
<gene>
    <name evidence="8 9" type="primary">glyS</name>
    <name evidence="9" type="ORF">CPIN18021_0764</name>
</gene>
<keyword evidence="5 8" id="KW-0648">Protein biosynthesis</keyword>
<dbReference type="PRINTS" id="PR01045">
    <property type="entry name" value="TRNASYNTHGB"/>
</dbReference>
<comment type="subunit">
    <text evidence="8">Tetramer of two alpha and two beta subunits.</text>
</comment>
<dbReference type="AlphaFoldDB" id="A0A1S6U747"/>
<evidence type="ECO:0000256" key="5">
    <source>
        <dbReference type="ARBA" id="ARBA00022917"/>
    </source>
</evidence>
<dbReference type="Pfam" id="PF02092">
    <property type="entry name" value="tRNA_synt_2f"/>
    <property type="match status" value="1"/>
</dbReference>
<evidence type="ECO:0000256" key="6">
    <source>
        <dbReference type="ARBA" id="ARBA00023146"/>
    </source>
</evidence>
<comment type="similarity">
    <text evidence="1 8">Belongs to the class-II aminoacyl-tRNA synthetase family.</text>
</comment>
<dbReference type="PANTHER" id="PTHR30075">
    <property type="entry name" value="GLYCYL-TRNA SYNTHETASE"/>
    <property type="match status" value="1"/>
</dbReference>
<organism evidence="9 10">
    <name type="scientific">Campylobacter pinnipediorum subsp. caledonicus</name>
    <dbReference type="NCBI Taxonomy" id="1874362"/>
    <lineage>
        <taxon>Bacteria</taxon>
        <taxon>Pseudomonadati</taxon>
        <taxon>Campylobacterota</taxon>
        <taxon>Epsilonproteobacteria</taxon>
        <taxon>Campylobacterales</taxon>
        <taxon>Campylobacteraceae</taxon>
        <taxon>Campylobacter</taxon>
    </lineage>
</organism>
<dbReference type="EMBL" id="CP017258">
    <property type="protein sequence ID" value="AQW87576.1"/>
    <property type="molecule type" value="Genomic_DNA"/>
</dbReference>
<keyword evidence="4 8" id="KW-0067">ATP-binding</keyword>
<evidence type="ECO:0000313" key="10">
    <source>
        <dbReference type="Proteomes" id="UP000190868"/>
    </source>
</evidence>
<dbReference type="GO" id="GO:0006426">
    <property type="term" value="P:glycyl-tRNA aminoacylation"/>
    <property type="evidence" value="ECO:0007669"/>
    <property type="project" value="UniProtKB-UniRule"/>
</dbReference>
<keyword evidence="6 8" id="KW-0030">Aminoacyl-tRNA synthetase</keyword>
<dbReference type="GO" id="GO:0004820">
    <property type="term" value="F:glycine-tRNA ligase activity"/>
    <property type="evidence" value="ECO:0007669"/>
    <property type="project" value="UniProtKB-UniRule"/>
</dbReference>
<dbReference type="InterPro" id="IPR015944">
    <property type="entry name" value="Gly-tRNA-synth_bsu"/>
</dbReference>
<evidence type="ECO:0000256" key="4">
    <source>
        <dbReference type="ARBA" id="ARBA00022840"/>
    </source>
</evidence>
<dbReference type="InterPro" id="IPR006194">
    <property type="entry name" value="Gly-tRNA-synth_heterodimer"/>
</dbReference>
<evidence type="ECO:0000313" key="9">
    <source>
        <dbReference type="EMBL" id="AQW87576.1"/>
    </source>
</evidence>
<dbReference type="EC" id="6.1.1.14" evidence="8"/>
<evidence type="ECO:0000256" key="7">
    <source>
        <dbReference type="ARBA" id="ARBA00047937"/>
    </source>
</evidence>
<dbReference type="NCBIfam" id="TIGR00211">
    <property type="entry name" value="glyS"/>
    <property type="match status" value="1"/>
</dbReference>
<dbReference type="PANTHER" id="PTHR30075:SF2">
    <property type="entry name" value="GLYCINE--TRNA LIGASE, CHLOROPLASTIC_MITOCHONDRIAL 2"/>
    <property type="match status" value="1"/>
</dbReference>
<evidence type="ECO:0000256" key="8">
    <source>
        <dbReference type="HAMAP-Rule" id="MF_00255"/>
    </source>
</evidence>
<comment type="subcellular location">
    <subcellularLocation>
        <location evidence="8">Cytoplasm</location>
    </subcellularLocation>
</comment>
<dbReference type="SUPFAM" id="SSF109604">
    <property type="entry name" value="HD-domain/PDEase-like"/>
    <property type="match status" value="1"/>
</dbReference>
<dbReference type="Proteomes" id="UP000190868">
    <property type="component" value="Chromosome"/>
</dbReference>